<keyword evidence="3 8" id="KW-0479">Metal-binding</keyword>
<keyword evidence="5 8" id="KW-0862">Zinc</keyword>
<gene>
    <name evidence="10" type="ORF">IWQ60_011125</name>
</gene>
<dbReference type="SUPFAM" id="SSF51338">
    <property type="entry name" value="Composite domain of metallo-dependent hydrolases"/>
    <property type="match status" value="1"/>
</dbReference>
<dbReference type="EC" id="3.5.4.3" evidence="8"/>
<dbReference type="PANTHER" id="PTHR11271">
    <property type="entry name" value="GUANINE DEAMINASE"/>
    <property type="match status" value="1"/>
</dbReference>
<comment type="similarity">
    <text evidence="2 8">Belongs to the metallo-dependent hydrolases superfamily. ATZ/TRZ family.</text>
</comment>
<organism evidence="10 11">
    <name type="scientific">Tieghemiomyces parasiticus</name>
    <dbReference type="NCBI Taxonomy" id="78921"/>
    <lineage>
        <taxon>Eukaryota</taxon>
        <taxon>Fungi</taxon>
        <taxon>Fungi incertae sedis</taxon>
        <taxon>Zoopagomycota</taxon>
        <taxon>Kickxellomycotina</taxon>
        <taxon>Dimargaritomycetes</taxon>
        <taxon>Dimargaritales</taxon>
        <taxon>Dimargaritaceae</taxon>
        <taxon>Tieghemiomyces</taxon>
    </lineage>
</organism>
<proteinExistence type="inferred from homology"/>
<evidence type="ECO:0000256" key="3">
    <source>
        <dbReference type="ARBA" id="ARBA00022723"/>
    </source>
</evidence>
<evidence type="ECO:0000256" key="5">
    <source>
        <dbReference type="ARBA" id="ARBA00022833"/>
    </source>
</evidence>
<sequence length="484" mass="52705">MDKPDPLAAEVTHRLFVGCVVHPASRTQLDVDPYAIVAVDLHSGCITAREVLTDEAEAAAVVAGLTIRYGGPARVSVTQLGPHQFLLPGFIDTHVHASQFGYMGSGYDLPLLDWLSTHTFPEEARFADPAYAAGVYEAAVATYIRYGTTTAVYFATIHTDSCCALVDIVRRRGQRAWVGKVNMDRNSPDTYVETTEESLRETERFVEYVLGNDQVSGPPLITPVITPRFVGSCSAPLMEGLAGLADRYDLPIQSHLSENRAEVTWTESLHPECASYTDIYATYGLLRPRSIMAHCVHPRDTELRQLQKHGVGVAHCPNSNFSLISGVADVRRLWRHGLAVGLGTDVAGGCSPSVIDAMRHASLAAKVHIIKQRQEAVDDEACAGCNTENAANDEVTPLTAGELLYLATLGGAEAMGLAAELGNFDVGKSFDALVCDLQPRDSPVVHLRPDEAWATKLEKFIFLGDDRNIRQVFVRGQKIHARDI</sequence>
<dbReference type="OrthoDB" id="194468at2759"/>
<feature type="domain" description="Amidohydrolase-related" evidence="9">
    <location>
        <begin position="85"/>
        <end position="477"/>
    </location>
</feature>
<evidence type="ECO:0000256" key="2">
    <source>
        <dbReference type="ARBA" id="ARBA00006745"/>
    </source>
</evidence>
<dbReference type="GO" id="GO:0005829">
    <property type="term" value="C:cytosol"/>
    <property type="evidence" value="ECO:0007669"/>
    <property type="project" value="TreeGrafter"/>
</dbReference>
<reference evidence="10" key="1">
    <citation type="submission" date="2022-07" db="EMBL/GenBank/DDBJ databases">
        <title>Phylogenomic reconstructions and comparative analyses of Kickxellomycotina fungi.</title>
        <authorList>
            <person name="Reynolds N.K."/>
            <person name="Stajich J.E."/>
            <person name="Barry K."/>
            <person name="Grigoriev I.V."/>
            <person name="Crous P."/>
            <person name="Smith M.E."/>
        </authorList>
    </citation>
    <scope>NUCLEOTIDE SEQUENCE</scope>
    <source>
        <strain evidence="10">RSA 861</strain>
    </source>
</reference>
<evidence type="ECO:0000256" key="1">
    <source>
        <dbReference type="ARBA" id="ARBA00004984"/>
    </source>
</evidence>
<accession>A0A9W7ZNW8</accession>
<keyword evidence="11" id="KW-1185">Reference proteome</keyword>
<dbReference type="GO" id="GO:0006147">
    <property type="term" value="P:guanine catabolic process"/>
    <property type="evidence" value="ECO:0007669"/>
    <property type="project" value="UniProtKB-UniRule"/>
</dbReference>
<evidence type="ECO:0000313" key="10">
    <source>
        <dbReference type="EMBL" id="KAJ1909525.1"/>
    </source>
</evidence>
<comment type="caution">
    <text evidence="10">The sequence shown here is derived from an EMBL/GenBank/DDBJ whole genome shotgun (WGS) entry which is preliminary data.</text>
</comment>
<dbReference type="AlphaFoldDB" id="A0A9W7ZNW8"/>
<evidence type="ECO:0000313" key="11">
    <source>
        <dbReference type="Proteomes" id="UP001150569"/>
    </source>
</evidence>
<dbReference type="FunFam" id="3.20.20.140:FF:000022">
    <property type="entry name" value="Guanine deaminase"/>
    <property type="match status" value="1"/>
</dbReference>
<dbReference type="Gene3D" id="2.30.40.10">
    <property type="entry name" value="Urease, subunit C, domain 1"/>
    <property type="match status" value="1"/>
</dbReference>
<evidence type="ECO:0000256" key="8">
    <source>
        <dbReference type="RuleBase" id="RU366009"/>
    </source>
</evidence>
<dbReference type="Gene3D" id="3.20.20.140">
    <property type="entry name" value="Metal-dependent hydrolases"/>
    <property type="match status" value="1"/>
</dbReference>
<dbReference type="InterPro" id="IPR032466">
    <property type="entry name" value="Metal_Hydrolase"/>
</dbReference>
<dbReference type="InterPro" id="IPR006680">
    <property type="entry name" value="Amidohydro-rel"/>
</dbReference>
<dbReference type="InterPro" id="IPR051607">
    <property type="entry name" value="Metallo-dep_hydrolases"/>
</dbReference>
<comment type="cofactor">
    <cofactor evidence="8">
        <name>Zn(2+)</name>
        <dbReference type="ChEBI" id="CHEBI:29105"/>
    </cofactor>
    <text evidence="8">Binds 1 zinc ion per subunit.</text>
</comment>
<dbReference type="GO" id="GO:0008892">
    <property type="term" value="F:guanine deaminase activity"/>
    <property type="evidence" value="ECO:0007669"/>
    <property type="project" value="UniProtKB-UniRule"/>
</dbReference>
<dbReference type="GO" id="GO:0008270">
    <property type="term" value="F:zinc ion binding"/>
    <property type="evidence" value="ECO:0007669"/>
    <property type="project" value="UniProtKB-UniRule"/>
</dbReference>
<evidence type="ECO:0000256" key="6">
    <source>
        <dbReference type="ARBA" id="ARBA00051148"/>
    </source>
</evidence>
<comment type="function">
    <text evidence="7 8">Catalyzes the hydrolytic deamination of guanine, producing xanthine and ammonia.</text>
</comment>
<evidence type="ECO:0000256" key="7">
    <source>
        <dbReference type="ARBA" id="ARBA00056079"/>
    </source>
</evidence>
<comment type="catalytic activity">
    <reaction evidence="6 8">
        <text>guanine + H2O + H(+) = xanthine + NH4(+)</text>
        <dbReference type="Rhea" id="RHEA:14665"/>
        <dbReference type="ChEBI" id="CHEBI:15377"/>
        <dbReference type="ChEBI" id="CHEBI:15378"/>
        <dbReference type="ChEBI" id="CHEBI:16235"/>
        <dbReference type="ChEBI" id="CHEBI:17712"/>
        <dbReference type="ChEBI" id="CHEBI:28938"/>
        <dbReference type="EC" id="3.5.4.3"/>
    </reaction>
</comment>
<evidence type="ECO:0000259" key="9">
    <source>
        <dbReference type="Pfam" id="PF01979"/>
    </source>
</evidence>
<dbReference type="InterPro" id="IPR014311">
    <property type="entry name" value="Guanine_deaminase"/>
</dbReference>
<comment type="pathway">
    <text evidence="1 8">Purine metabolism; guanine degradation; xanthine from guanine: step 1/1.</text>
</comment>
<protein>
    <recommendedName>
        <fullName evidence="8">Guanine deaminase</fullName>
        <shortName evidence="8">Guanase</shortName>
        <ecNumber evidence="8">3.5.4.3</ecNumber>
    </recommendedName>
    <alternativeName>
        <fullName evidence="8">Guanine aminohydrolase</fullName>
    </alternativeName>
</protein>
<dbReference type="SUPFAM" id="SSF51556">
    <property type="entry name" value="Metallo-dependent hydrolases"/>
    <property type="match status" value="1"/>
</dbReference>
<dbReference type="EMBL" id="JANBPT010001188">
    <property type="protein sequence ID" value="KAJ1909525.1"/>
    <property type="molecule type" value="Genomic_DNA"/>
</dbReference>
<dbReference type="InterPro" id="IPR011059">
    <property type="entry name" value="Metal-dep_hydrolase_composite"/>
</dbReference>
<dbReference type="Proteomes" id="UP001150569">
    <property type="component" value="Unassembled WGS sequence"/>
</dbReference>
<dbReference type="Pfam" id="PF01979">
    <property type="entry name" value="Amidohydro_1"/>
    <property type="match status" value="1"/>
</dbReference>
<name>A0A9W7ZNW8_9FUNG</name>
<evidence type="ECO:0000256" key="4">
    <source>
        <dbReference type="ARBA" id="ARBA00022801"/>
    </source>
</evidence>
<dbReference type="NCBIfam" id="TIGR02967">
    <property type="entry name" value="guan_deamin"/>
    <property type="match status" value="1"/>
</dbReference>
<dbReference type="PANTHER" id="PTHR11271:SF6">
    <property type="entry name" value="GUANINE DEAMINASE"/>
    <property type="match status" value="1"/>
</dbReference>
<keyword evidence="4 8" id="KW-0378">Hydrolase</keyword>